<keyword evidence="2" id="KW-0963">Cytoplasm</keyword>
<dbReference type="SUPFAM" id="SSF55594">
    <property type="entry name" value="HPr-like"/>
    <property type="match status" value="1"/>
</dbReference>
<evidence type="ECO:0000259" key="4">
    <source>
        <dbReference type="PROSITE" id="PS51350"/>
    </source>
</evidence>
<comment type="subcellular location">
    <subcellularLocation>
        <location evidence="1">Cytoplasm</location>
    </subcellularLocation>
</comment>
<evidence type="ECO:0000256" key="3">
    <source>
        <dbReference type="ARBA" id="ARBA00022683"/>
    </source>
</evidence>
<dbReference type="GO" id="GO:0005737">
    <property type="term" value="C:cytoplasm"/>
    <property type="evidence" value="ECO:0007669"/>
    <property type="project" value="UniProtKB-SubCell"/>
</dbReference>
<dbReference type="InterPro" id="IPR000032">
    <property type="entry name" value="HPr-like"/>
</dbReference>
<dbReference type="PRINTS" id="PR00107">
    <property type="entry name" value="PHOSPHOCPHPR"/>
</dbReference>
<dbReference type="Pfam" id="PF00381">
    <property type="entry name" value="PTS-HPr"/>
    <property type="match status" value="1"/>
</dbReference>
<organism evidence="5 6">
    <name type="scientific">Candidatus Caccousia avicola</name>
    <dbReference type="NCBI Taxonomy" id="2840721"/>
    <lineage>
        <taxon>Bacteria</taxon>
        <taxon>Bacillati</taxon>
        <taxon>Bacillota</taxon>
        <taxon>Clostridia</taxon>
        <taxon>Eubacteriales</taxon>
        <taxon>Oscillospiraceae</taxon>
        <taxon>Oscillospiraceae incertae sedis</taxon>
        <taxon>Candidatus Caccousia</taxon>
    </lineage>
</organism>
<dbReference type="EMBL" id="DVGZ01000055">
    <property type="protein sequence ID" value="HIR47101.1"/>
    <property type="molecule type" value="Genomic_DNA"/>
</dbReference>
<evidence type="ECO:0000256" key="2">
    <source>
        <dbReference type="ARBA" id="ARBA00022490"/>
    </source>
</evidence>
<dbReference type="NCBIfam" id="TIGR01003">
    <property type="entry name" value="PTS_HPr_family"/>
    <property type="match status" value="1"/>
</dbReference>
<reference evidence="5" key="2">
    <citation type="journal article" date="2021" name="PeerJ">
        <title>Extensive microbial diversity within the chicken gut microbiome revealed by metagenomics and culture.</title>
        <authorList>
            <person name="Gilroy R."/>
            <person name="Ravi A."/>
            <person name="Getino M."/>
            <person name="Pursley I."/>
            <person name="Horton D.L."/>
            <person name="Alikhan N.F."/>
            <person name="Baker D."/>
            <person name="Gharbi K."/>
            <person name="Hall N."/>
            <person name="Watson M."/>
            <person name="Adriaenssens E.M."/>
            <person name="Foster-Nyarko E."/>
            <person name="Jarju S."/>
            <person name="Secka A."/>
            <person name="Antonio M."/>
            <person name="Oren A."/>
            <person name="Chaudhuri R.R."/>
            <person name="La Ragione R."/>
            <person name="Hildebrand F."/>
            <person name="Pallen M.J."/>
        </authorList>
    </citation>
    <scope>NUCLEOTIDE SEQUENCE</scope>
    <source>
        <strain evidence="5">ChiSxjej1B13-7958</strain>
    </source>
</reference>
<accession>A0A9D1DDY1</accession>
<dbReference type="InterPro" id="IPR050399">
    <property type="entry name" value="HPr"/>
</dbReference>
<evidence type="ECO:0000313" key="5">
    <source>
        <dbReference type="EMBL" id="HIR47101.1"/>
    </source>
</evidence>
<comment type="caution">
    <text evidence="5">The sequence shown here is derived from an EMBL/GenBank/DDBJ whole genome shotgun (WGS) entry which is preliminary data.</text>
</comment>
<feature type="domain" description="HPr" evidence="4">
    <location>
        <begin position="1"/>
        <end position="85"/>
    </location>
</feature>
<dbReference type="PANTHER" id="PTHR33705">
    <property type="entry name" value="PHOSPHOCARRIER PROTEIN HPR"/>
    <property type="match status" value="1"/>
</dbReference>
<evidence type="ECO:0000313" key="6">
    <source>
        <dbReference type="Proteomes" id="UP000824242"/>
    </source>
</evidence>
<dbReference type="Gene3D" id="3.30.1340.10">
    <property type="entry name" value="HPr-like"/>
    <property type="match status" value="1"/>
</dbReference>
<dbReference type="AlphaFoldDB" id="A0A9D1DDY1"/>
<protein>
    <submittedName>
        <fullName evidence="5">HPr family phosphocarrier protein</fullName>
    </submittedName>
</protein>
<evidence type="ECO:0000256" key="1">
    <source>
        <dbReference type="ARBA" id="ARBA00004496"/>
    </source>
</evidence>
<proteinExistence type="predicted"/>
<dbReference type="PROSITE" id="PS51350">
    <property type="entry name" value="PTS_HPR_DOM"/>
    <property type="match status" value="1"/>
</dbReference>
<dbReference type="GO" id="GO:0009401">
    <property type="term" value="P:phosphoenolpyruvate-dependent sugar phosphotransferase system"/>
    <property type="evidence" value="ECO:0007669"/>
    <property type="project" value="UniProtKB-KW"/>
</dbReference>
<keyword evidence="3" id="KW-0598">Phosphotransferase system</keyword>
<gene>
    <name evidence="5" type="ORF">IAB89_05505</name>
</gene>
<name>A0A9D1DDY1_9FIRM</name>
<dbReference type="PANTHER" id="PTHR33705:SF2">
    <property type="entry name" value="PHOSPHOCARRIER PROTEIN NPR"/>
    <property type="match status" value="1"/>
</dbReference>
<dbReference type="InterPro" id="IPR035895">
    <property type="entry name" value="HPr-like_sf"/>
</dbReference>
<sequence>MKQFVWVMQDELGLHARVAGDLVKCVNSCTSKVTLEKGGKQADASRLFAVMALCVKQGEEITVSVEGPQEEQDSAMLQDFFRENM</sequence>
<dbReference type="Proteomes" id="UP000824242">
    <property type="component" value="Unassembled WGS sequence"/>
</dbReference>
<reference evidence="5" key="1">
    <citation type="submission" date="2020-10" db="EMBL/GenBank/DDBJ databases">
        <authorList>
            <person name="Gilroy R."/>
        </authorList>
    </citation>
    <scope>NUCLEOTIDE SEQUENCE</scope>
    <source>
        <strain evidence="5">ChiSxjej1B13-7958</strain>
    </source>
</reference>